<dbReference type="PANTHER" id="PTHR43156">
    <property type="entry name" value="STAGE II SPORULATION PROTEIN E-RELATED"/>
    <property type="match status" value="1"/>
</dbReference>
<feature type="domain" description="PPM-type phosphatase" evidence="4">
    <location>
        <begin position="618"/>
        <end position="842"/>
    </location>
</feature>
<dbReference type="RefSeq" id="WP_369240801.1">
    <property type="nucleotide sequence ID" value="NZ_CP163435.1"/>
</dbReference>
<dbReference type="SUPFAM" id="SSF55781">
    <property type="entry name" value="GAF domain-like"/>
    <property type="match status" value="1"/>
</dbReference>
<dbReference type="EMBL" id="CP163435">
    <property type="protein sequence ID" value="XDQ30656.1"/>
    <property type="molecule type" value="Genomic_DNA"/>
</dbReference>
<dbReference type="FunFam" id="3.30.450.40:FF:000035">
    <property type="entry name" value="PAS sensor protein"/>
    <property type="match status" value="1"/>
</dbReference>
<sequence length="969" mass="103890">MIPLAVAWDDIAGLVNAHERFLTGARVDADVRGSVLDSWKRCRFAGLEPDRLLVPYAPDLELDDQFLLAADPVLKELTASLAEVSMTVALCDERARMVKRYDGDRQLSERLDEVRFAPGCDISEQVAGTNGVGTALAGRSPIYLVGREHFADCLQPFACAGAPVRNPLSGRVEAVLDLTCLRDDGDPAMLRLVRDAVRAIEARLLEQATERERALLAAYRRADRESDIAGGREPWREHVSTLHEAAHGSGTLDRIDLAVLRERAEELIAAPHRTLDEVALTGGRTATLLRRQVVAAAGETGVVVEARVLGGPRLRHAELAPTAAPAEPVPATASTPSGPPTATALAAPPPPPAPVPEHAATPPAELRTVLPSRIEPGPESWSRAGTDAADGGTGADRWLLLVGEPGVGRLAVLARRRLELLHDAGVRIGTTLQVTRTAEELTEVSVPRFADFTAVDLPDSVLRGEEPEPLGAETPLRRVALGAAHEESHLYGVGDQVRCAAPTPQARSLESGEALLEPVLAEAGGWIAQDPARLERVLAAGIHSLITVPLRARGVTLGVVSFYRSNKPAPFEDDDLPLAQELVGRAAICIDNARRYTREHNTALALQRSLLPRGRPEQSAVEVAYRYLPAQAGVGGDWFDVIPLSGARVALVVGDVVGHGLHAAATMGRLRTAVHNFCSLDLAPDELLTHLDDLVGRLDRGEGWAVDNAQPDTGIIGATCLYAVYDPVSRRCTLARAGHPAPAIVGADGTVEFVELPAGPPLGLGGMPFETVELELAEGSQLVLYTDGLIEDRHRDIDAGLGELRRVLARTDRSPEETCEAVLDALLPPRPSDDVALLVARTRALGPERVAQWDLASDPAVVSRIRAAVTSQLSAWGLDELAFTTELVASELVTNAIRHATGPVQLRLLRDRALICEVSDGSGTSPRLRRAKNEDEGGRGLFLVAQLTERWGTRYTAHGKIIWTEQPLR</sequence>
<dbReference type="SMART" id="SM00331">
    <property type="entry name" value="PP2C_SIG"/>
    <property type="match status" value="1"/>
</dbReference>
<dbReference type="SUPFAM" id="SSF81606">
    <property type="entry name" value="PP2C-like"/>
    <property type="match status" value="1"/>
</dbReference>
<dbReference type="GO" id="GO:0016791">
    <property type="term" value="F:phosphatase activity"/>
    <property type="evidence" value="ECO:0007669"/>
    <property type="project" value="TreeGrafter"/>
</dbReference>
<evidence type="ECO:0000259" key="3">
    <source>
        <dbReference type="SMART" id="SM00065"/>
    </source>
</evidence>
<evidence type="ECO:0000313" key="5">
    <source>
        <dbReference type="EMBL" id="XDQ30656.1"/>
    </source>
</evidence>
<dbReference type="InterPro" id="IPR003594">
    <property type="entry name" value="HATPase_dom"/>
</dbReference>
<dbReference type="AlphaFoldDB" id="A0AB39PKJ1"/>
<proteinExistence type="predicted"/>
<organism evidence="5">
    <name type="scientific">Streptomyces sp. R21</name>
    <dbReference type="NCBI Taxonomy" id="3238627"/>
    <lineage>
        <taxon>Bacteria</taxon>
        <taxon>Bacillati</taxon>
        <taxon>Actinomycetota</taxon>
        <taxon>Actinomycetes</taxon>
        <taxon>Kitasatosporales</taxon>
        <taxon>Streptomycetaceae</taxon>
        <taxon>Streptomyces</taxon>
    </lineage>
</organism>
<accession>A0AB39PKJ1</accession>
<dbReference type="InterPro" id="IPR001932">
    <property type="entry name" value="PPM-type_phosphatase-like_dom"/>
</dbReference>
<dbReference type="InterPro" id="IPR029016">
    <property type="entry name" value="GAF-like_dom_sf"/>
</dbReference>
<feature type="domain" description="GAF" evidence="3">
    <location>
        <begin position="416"/>
        <end position="600"/>
    </location>
</feature>
<dbReference type="PANTHER" id="PTHR43156:SF2">
    <property type="entry name" value="STAGE II SPORULATION PROTEIN E"/>
    <property type="match status" value="1"/>
</dbReference>
<reference evidence="5" key="1">
    <citation type="submission" date="2024-07" db="EMBL/GenBank/DDBJ databases">
        <authorList>
            <person name="Yu S.T."/>
        </authorList>
    </citation>
    <scope>NUCLEOTIDE SEQUENCE</scope>
    <source>
        <strain evidence="5">R21</strain>
    </source>
</reference>
<dbReference type="Pfam" id="PF07228">
    <property type="entry name" value="SpoIIE"/>
    <property type="match status" value="1"/>
</dbReference>
<dbReference type="InterPro" id="IPR036457">
    <property type="entry name" value="PPM-type-like_dom_sf"/>
</dbReference>
<dbReference type="Gene3D" id="3.30.450.40">
    <property type="match status" value="2"/>
</dbReference>
<dbReference type="SMART" id="SM00065">
    <property type="entry name" value="GAF"/>
    <property type="match status" value="1"/>
</dbReference>
<feature type="compositionally biased region" description="Low complexity" evidence="2">
    <location>
        <begin position="321"/>
        <end position="346"/>
    </location>
</feature>
<evidence type="ECO:0000256" key="2">
    <source>
        <dbReference type="SAM" id="MobiDB-lite"/>
    </source>
</evidence>
<gene>
    <name evidence="5" type="ORF">AB5J56_40770</name>
</gene>
<dbReference type="FunFam" id="3.30.565.10:FF:000028">
    <property type="entry name" value="PAS sensor protein"/>
    <property type="match status" value="1"/>
</dbReference>
<dbReference type="CDD" id="cd16936">
    <property type="entry name" value="HATPase_RsbW-like"/>
    <property type="match status" value="1"/>
</dbReference>
<dbReference type="InterPro" id="IPR052016">
    <property type="entry name" value="Bact_Sigma-Reg"/>
</dbReference>
<dbReference type="Pfam" id="PF13581">
    <property type="entry name" value="HATPase_c_2"/>
    <property type="match status" value="1"/>
</dbReference>
<dbReference type="Pfam" id="PF01590">
    <property type="entry name" value="GAF"/>
    <property type="match status" value="1"/>
</dbReference>
<dbReference type="InterPro" id="IPR003018">
    <property type="entry name" value="GAF"/>
</dbReference>
<dbReference type="FunFam" id="3.60.40.10:FF:000031">
    <property type="entry name" value="PAS sensor protein"/>
    <property type="match status" value="1"/>
</dbReference>
<dbReference type="Gene3D" id="3.30.565.10">
    <property type="entry name" value="Histidine kinase-like ATPase, C-terminal domain"/>
    <property type="match status" value="1"/>
</dbReference>
<evidence type="ECO:0000259" key="4">
    <source>
        <dbReference type="SMART" id="SM00331"/>
    </source>
</evidence>
<dbReference type="InterPro" id="IPR036890">
    <property type="entry name" value="HATPase_C_sf"/>
</dbReference>
<name>A0AB39PKJ1_9ACTN</name>
<keyword evidence="1" id="KW-0378">Hydrolase</keyword>
<protein>
    <submittedName>
        <fullName evidence="5">SpoIIE family protein phosphatase</fullName>
    </submittedName>
</protein>
<evidence type="ECO:0000256" key="1">
    <source>
        <dbReference type="ARBA" id="ARBA00022801"/>
    </source>
</evidence>
<dbReference type="Gene3D" id="3.60.40.10">
    <property type="entry name" value="PPM-type phosphatase domain"/>
    <property type="match status" value="1"/>
</dbReference>
<feature type="region of interest" description="Disordered" evidence="2">
    <location>
        <begin position="321"/>
        <end position="360"/>
    </location>
</feature>
<dbReference type="SUPFAM" id="SSF55874">
    <property type="entry name" value="ATPase domain of HSP90 chaperone/DNA topoisomerase II/histidine kinase"/>
    <property type="match status" value="1"/>
</dbReference>
<dbReference type="Pfam" id="PF13185">
    <property type="entry name" value="GAF_2"/>
    <property type="match status" value="1"/>
</dbReference>